<comment type="caution">
    <text evidence="9">The sequence shown here is derived from an EMBL/GenBank/DDBJ whole genome shotgun (WGS) entry which is preliminary data.</text>
</comment>
<dbReference type="AlphaFoldDB" id="V2XH97"/>
<dbReference type="RefSeq" id="WP_023355944.1">
    <property type="nucleotide sequence ID" value="NZ_KI535371.1"/>
</dbReference>
<evidence type="ECO:0000256" key="7">
    <source>
        <dbReference type="ARBA" id="ARBA00023136"/>
    </source>
</evidence>
<feature type="transmembrane region" description="Helical" evidence="8">
    <location>
        <begin position="175"/>
        <end position="194"/>
    </location>
</feature>
<protein>
    <recommendedName>
        <fullName evidence="11">ATP synthase F0, A subunit</fullName>
    </recommendedName>
</protein>
<dbReference type="GO" id="GO:0055085">
    <property type="term" value="P:transmembrane transport"/>
    <property type="evidence" value="ECO:0007669"/>
    <property type="project" value="TreeGrafter"/>
</dbReference>
<dbReference type="Pfam" id="PF01594">
    <property type="entry name" value="AI-2E_transport"/>
    <property type="match status" value="1"/>
</dbReference>
<dbReference type="PANTHER" id="PTHR21716">
    <property type="entry name" value="TRANSMEMBRANE PROTEIN"/>
    <property type="match status" value="1"/>
</dbReference>
<dbReference type="eggNOG" id="COG0628">
    <property type="taxonomic scope" value="Bacteria"/>
</dbReference>
<evidence type="ECO:0000256" key="8">
    <source>
        <dbReference type="SAM" id="Phobius"/>
    </source>
</evidence>
<dbReference type="EMBL" id="ACIL03000021">
    <property type="protein sequence ID" value="ESL01544.1"/>
    <property type="molecule type" value="Genomic_DNA"/>
</dbReference>
<evidence type="ECO:0000256" key="2">
    <source>
        <dbReference type="ARBA" id="ARBA00009773"/>
    </source>
</evidence>
<feature type="transmembrane region" description="Helical" evidence="8">
    <location>
        <begin position="87"/>
        <end position="108"/>
    </location>
</feature>
<comment type="subcellular location">
    <subcellularLocation>
        <location evidence="1">Cell membrane</location>
        <topology evidence="1">Multi-pass membrane protein</topology>
    </subcellularLocation>
</comment>
<dbReference type="OrthoDB" id="9793390at2"/>
<keyword evidence="3" id="KW-0813">Transport</keyword>
<name>V2XH97_9FIRM</name>
<comment type="similarity">
    <text evidence="2">Belongs to the autoinducer-2 exporter (AI-2E) (TC 2.A.86) family.</text>
</comment>
<evidence type="ECO:0008006" key="11">
    <source>
        <dbReference type="Google" id="ProtNLM"/>
    </source>
</evidence>
<keyword evidence="6 8" id="KW-1133">Transmembrane helix</keyword>
<dbReference type="PANTHER" id="PTHR21716:SF53">
    <property type="entry name" value="PERMEASE PERM-RELATED"/>
    <property type="match status" value="1"/>
</dbReference>
<keyword evidence="4" id="KW-1003">Cell membrane</keyword>
<dbReference type="Proteomes" id="UP000018227">
    <property type="component" value="Unassembled WGS sequence"/>
</dbReference>
<evidence type="ECO:0000313" key="10">
    <source>
        <dbReference type="Proteomes" id="UP000018227"/>
    </source>
</evidence>
<organism evidence="9 10">
    <name type="scientific">Catonella morbi ATCC 51271</name>
    <dbReference type="NCBI Taxonomy" id="592026"/>
    <lineage>
        <taxon>Bacteria</taxon>
        <taxon>Bacillati</taxon>
        <taxon>Bacillota</taxon>
        <taxon>Clostridia</taxon>
        <taxon>Lachnospirales</taxon>
        <taxon>Lachnospiraceae</taxon>
        <taxon>Catonella</taxon>
    </lineage>
</organism>
<keyword evidence="10" id="KW-1185">Reference proteome</keyword>
<sequence>MKFNKDLLEKRWVAYTIATCSAVVLFFLLSNLGDIFNGIKVVYKILSPLVTGLIIAYIIDPFVTFLKKTVFADIKNENTKKKLSVTTALVGIAIIIILLMVALIPQIIVSIQTFVKNINTYVESLQHFLKTASVEAAKRNIDISGLIRFGDDTLSMIGRKIPENFNGILNTSISISKAIFDLFIAMFLAIYYLADKDRLKGSFSRLLKRIIKEDKYKAFAGFWERCNSILIRYIAFDIIDGIIVGVANFIFMSIAGIPYSVLISLVVGVTNLAPTFGPIVGAIIGGFVLVLVNPLHALWFIIFTIILQTIDGYVLKPKLFGGSLGVPGVWILISIIVGSRILGVTGILLAIPFAAIVDFIYHDLIFQGARKREELEKQKALSKTD</sequence>
<evidence type="ECO:0000256" key="5">
    <source>
        <dbReference type="ARBA" id="ARBA00022692"/>
    </source>
</evidence>
<keyword evidence="7 8" id="KW-0472">Membrane</keyword>
<evidence type="ECO:0000313" key="9">
    <source>
        <dbReference type="EMBL" id="ESL01544.1"/>
    </source>
</evidence>
<evidence type="ECO:0000256" key="1">
    <source>
        <dbReference type="ARBA" id="ARBA00004651"/>
    </source>
</evidence>
<dbReference type="HOGENOM" id="CLU_031275_2_0_9"/>
<feature type="transmembrane region" description="Helical" evidence="8">
    <location>
        <begin position="242"/>
        <end position="267"/>
    </location>
</feature>
<evidence type="ECO:0000256" key="3">
    <source>
        <dbReference type="ARBA" id="ARBA00022448"/>
    </source>
</evidence>
<evidence type="ECO:0000256" key="6">
    <source>
        <dbReference type="ARBA" id="ARBA00022989"/>
    </source>
</evidence>
<feature type="transmembrane region" description="Helical" evidence="8">
    <location>
        <begin position="45"/>
        <end position="66"/>
    </location>
</feature>
<dbReference type="GO" id="GO:0005886">
    <property type="term" value="C:plasma membrane"/>
    <property type="evidence" value="ECO:0007669"/>
    <property type="project" value="UniProtKB-SubCell"/>
</dbReference>
<accession>V2XH97</accession>
<reference evidence="9 10" key="1">
    <citation type="submission" date="2013-06" db="EMBL/GenBank/DDBJ databases">
        <authorList>
            <person name="Weinstock G."/>
            <person name="Sodergren E."/>
            <person name="Clifton S."/>
            <person name="Fulton L."/>
            <person name="Fulton B."/>
            <person name="Courtney L."/>
            <person name="Fronick C."/>
            <person name="Harrison M."/>
            <person name="Strong C."/>
            <person name="Farmer C."/>
            <person name="Delahaunty K."/>
            <person name="Markovic C."/>
            <person name="Hall O."/>
            <person name="Minx P."/>
            <person name="Tomlinson C."/>
            <person name="Mitreva M."/>
            <person name="Nelson J."/>
            <person name="Hou S."/>
            <person name="Wollam A."/>
            <person name="Pepin K.H."/>
            <person name="Johnson M."/>
            <person name="Bhonagiri V."/>
            <person name="Nash W.E."/>
            <person name="Warren W."/>
            <person name="Chinwalla A."/>
            <person name="Mardis E.R."/>
            <person name="Wilson R.K."/>
        </authorList>
    </citation>
    <scope>NUCLEOTIDE SEQUENCE [LARGE SCALE GENOMIC DNA]</scope>
    <source>
        <strain evidence="9 10">ATCC 51271</strain>
    </source>
</reference>
<proteinExistence type="inferred from homology"/>
<feature type="transmembrane region" description="Helical" evidence="8">
    <location>
        <begin position="12"/>
        <end position="33"/>
    </location>
</feature>
<evidence type="ECO:0000256" key="4">
    <source>
        <dbReference type="ARBA" id="ARBA00022475"/>
    </source>
</evidence>
<keyword evidence="5 8" id="KW-0812">Transmembrane</keyword>
<gene>
    <name evidence="9" type="ORF">GCWU0000282_003102</name>
</gene>
<feature type="transmembrane region" description="Helical" evidence="8">
    <location>
        <begin position="279"/>
        <end position="307"/>
    </location>
</feature>
<dbReference type="InterPro" id="IPR002549">
    <property type="entry name" value="AI-2E-like"/>
</dbReference>